<evidence type="ECO:0000313" key="2">
    <source>
        <dbReference type="Proteomes" id="UP001295444"/>
    </source>
</evidence>
<accession>A0AAD1SIN2</accession>
<proteinExistence type="predicted"/>
<dbReference type="EMBL" id="OW240917">
    <property type="protein sequence ID" value="CAH2301308.1"/>
    <property type="molecule type" value="Genomic_DNA"/>
</dbReference>
<dbReference type="Proteomes" id="UP001295444">
    <property type="component" value="Chromosome 06"/>
</dbReference>
<reference evidence="1" key="1">
    <citation type="submission" date="2022-03" db="EMBL/GenBank/DDBJ databases">
        <authorList>
            <person name="Alioto T."/>
            <person name="Alioto T."/>
            <person name="Gomez Garrido J."/>
        </authorList>
    </citation>
    <scope>NUCLEOTIDE SEQUENCE</scope>
</reference>
<feature type="non-terminal residue" evidence="1">
    <location>
        <position position="89"/>
    </location>
</feature>
<gene>
    <name evidence="1" type="ORF">PECUL_23A024525</name>
</gene>
<dbReference type="AlphaFoldDB" id="A0AAD1SIN2"/>
<sequence length="89" mass="10381">MEKDLRTLNLKDNTKDNLTKKERKALKQLMEEENITIRGADKGGGLVILNTTDYKNENQRLLQDTNTYQILTTNPTNEFQLELQKLLEE</sequence>
<name>A0AAD1SIN2_PELCU</name>
<protein>
    <submittedName>
        <fullName evidence="1">Uncharacterized protein</fullName>
    </submittedName>
</protein>
<organism evidence="1 2">
    <name type="scientific">Pelobates cultripes</name>
    <name type="common">Western spadefoot toad</name>
    <dbReference type="NCBI Taxonomy" id="61616"/>
    <lineage>
        <taxon>Eukaryota</taxon>
        <taxon>Metazoa</taxon>
        <taxon>Chordata</taxon>
        <taxon>Craniata</taxon>
        <taxon>Vertebrata</taxon>
        <taxon>Euteleostomi</taxon>
        <taxon>Amphibia</taxon>
        <taxon>Batrachia</taxon>
        <taxon>Anura</taxon>
        <taxon>Pelobatoidea</taxon>
        <taxon>Pelobatidae</taxon>
        <taxon>Pelobates</taxon>
    </lineage>
</organism>
<evidence type="ECO:0000313" key="1">
    <source>
        <dbReference type="EMBL" id="CAH2301308.1"/>
    </source>
</evidence>
<keyword evidence="2" id="KW-1185">Reference proteome</keyword>